<sequence length="69" mass="8234">TPERQGDEKGNKIIENYLGKVIFKFSLEEAIQGNFLTNYKYYPRLIVLKEEEEKEYIELSKKIPLNSFF</sequence>
<accession>A0ABS2G4W4</accession>
<comment type="caution">
    <text evidence="1">The sequence shown here is derived from an EMBL/GenBank/DDBJ whole genome shotgun (WGS) entry which is preliminary data.</text>
</comment>
<reference evidence="1 2" key="1">
    <citation type="journal article" date="2021" name="Sci. Rep.">
        <title>The distribution of antibiotic resistance genes in chicken gut microbiota commensals.</title>
        <authorList>
            <person name="Juricova H."/>
            <person name="Matiasovicova J."/>
            <person name="Kubasova T."/>
            <person name="Cejkova D."/>
            <person name="Rychlik I."/>
        </authorList>
    </citation>
    <scope>NUCLEOTIDE SEQUENCE [LARGE SCALE GENOMIC DNA]</scope>
    <source>
        <strain evidence="1 2">An425</strain>
    </source>
</reference>
<evidence type="ECO:0000313" key="1">
    <source>
        <dbReference type="EMBL" id="MBM6876471.1"/>
    </source>
</evidence>
<name>A0ABS2G4W4_FUSMR</name>
<proteinExistence type="predicted"/>
<dbReference type="EMBL" id="JACJLT010000438">
    <property type="protein sequence ID" value="MBM6876471.1"/>
    <property type="molecule type" value="Genomic_DNA"/>
</dbReference>
<feature type="non-terminal residue" evidence="1">
    <location>
        <position position="1"/>
    </location>
</feature>
<keyword evidence="2" id="KW-1185">Reference proteome</keyword>
<dbReference type="Proteomes" id="UP000728968">
    <property type="component" value="Unassembled WGS sequence"/>
</dbReference>
<evidence type="ECO:0000313" key="2">
    <source>
        <dbReference type="Proteomes" id="UP000728968"/>
    </source>
</evidence>
<protein>
    <submittedName>
        <fullName evidence="1">Uncharacterized protein</fullName>
    </submittedName>
</protein>
<organism evidence="1 2">
    <name type="scientific">Fusobacterium mortiferum</name>
    <dbReference type="NCBI Taxonomy" id="850"/>
    <lineage>
        <taxon>Bacteria</taxon>
        <taxon>Fusobacteriati</taxon>
        <taxon>Fusobacteriota</taxon>
        <taxon>Fusobacteriia</taxon>
        <taxon>Fusobacteriales</taxon>
        <taxon>Fusobacteriaceae</taxon>
        <taxon>Fusobacterium</taxon>
    </lineage>
</organism>
<gene>
    <name evidence="1" type="ORF">H6A04_12760</name>
</gene>